<dbReference type="GO" id="GO:0003841">
    <property type="term" value="F:1-acylglycerol-3-phosphate O-acyltransferase activity"/>
    <property type="evidence" value="ECO:0007669"/>
    <property type="project" value="TreeGrafter"/>
</dbReference>
<dbReference type="CDD" id="cd07990">
    <property type="entry name" value="LPLAT_LCLAT1-like"/>
    <property type="match status" value="1"/>
</dbReference>
<evidence type="ECO:0000256" key="2">
    <source>
        <dbReference type="ARBA" id="ARBA00022679"/>
    </source>
</evidence>
<keyword evidence="3" id="KW-0012">Acyltransferase</keyword>
<keyword evidence="2" id="KW-0808">Transferase</keyword>
<dbReference type="Pfam" id="PF16076">
    <property type="entry name" value="Acyltransf_C"/>
    <property type="match status" value="1"/>
</dbReference>
<evidence type="ECO:0000256" key="4">
    <source>
        <dbReference type="SAM" id="Phobius"/>
    </source>
</evidence>
<feature type="transmembrane region" description="Helical" evidence="4">
    <location>
        <begin position="20"/>
        <end position="40"/>
    </location>
</feature>
<dbReference type="InterPro" id="IPR032098">
    <property type="entry name" value="Acyltransf_C"/>
</dbReference>
<dbReference type="AlphaFoldDB" id="A0A0P7BBD3"/>
<feature type="domain" description="Phospholipid/glycerol acyltransferase" evidence="5">
    <location>
        <begin position="85"/>
        <end position="207"/>
    </location>
</feature>
<dbReference type="PANTHER" id="PTHR10983:SF24">
    <property type="entry name" value="1-ACYLGLYCEROL-3-PHOSPHATE O-ACYLTRANSFERASE 3, ISOFORM E-RELATED"/>
    <property type="match status" value="1"/>
</dbReference>
<evidence type="ECO:0000313" key="6">
    <source>
        <dbReference type="EMBL" id="KPM38119.1"/>
    </source>
</evidence>
<keyword evidence="4" id="KW-0472">Membrane</keyword>
<reference evidence="6 7" key="1">
    <citation type="submission" date="2015-09" db="EMBL/GenBank/DDBJ databases">
        <title>Draft genome of a European isolate of the apple canker pathogen Neonectria ditissima.</title>
        <authorList>
            <person name="Gomez-Cortecero A."/>
            <person name="Harrison R.J."/>
            <person name="Armitage A.D."/>
        </authorList>
    </citation>
    <scope>NUCLEOTIDE SEQUENCE [LARGE SCALE GENOMIC DNA]</scope>
    <source>
        <strain evidence="6 7">R09/05</strain>
    </source>
</reference>
<keyword evidence="7" id="KW-1185">Reference proteome</keyword>
<name>A0A0P7BBD3_9HYPO</name>
<evidence type="ECO:0000259" key="5">
    <source>
        <dbReference type="SMART" id="SM00563"/>
    </source>
</evidence>
<dbReference type="PANTHER" id="PTHR10983">
    <property type="entry name" value="1-ACYLGLYCEROL-3-PHOSPHATE ACYLTRANSFERASE-RELATED"/>
    <property type="match status" value="1"/>
</dbReference>
<evidence type="ECO:0000313" key="7">
    <source>
        <dbReference type="Proteomes" id="UP000050424"/>
    </source>
</evidence>
<accession>A0A0P7BBD3</accession>
<dbReference type="SMART" id="SM00563">
    <property type="entry name" value="PlsC"/>
    <property type="match status" value="1"/>
</dbReference>
<dbReference type="STRING" id="78410.A0A0P7BBD3"/>
<dbReference type="EMBL" id="LKCW01000143">
    <property type="protein sequence ID" value="KPM38119.1"/>
    <property type="molecule type" value="Genomic_DNA"/>
</dbReference>
<comment type="caution">
    <text evidence="6">The sequence shown here is derived from an EMBL/GenBank/DDBJ whole genome shotgun (WGS) entry which is preliminary data.</text>
</comment>
<keyword evidence="4" id="KW-1133">Transmembrane helix</keyword>
<keyword evidence="4" id="KW-0812">Transmembrane</keyword>
<organism evidence="6 7">
    <name type="scientific">Neonectria ditissima</name>
    <dbReference type="NCBI Taxonomy" id="78410"/>
    <lineage>
        <taxon>Eukaryota</taxon>
        <taxon>Fungi</taxon>
        <taxon>Dikarya</taxon>
        <taxon>Ascomycota</taxon>
        <taxon>Pezizomycotina</taxon>
        <taxon>Sordariomycetes</taxon>
        <taxon>Hypocreomycetidae</taxon>
        <taxon>Hypocreales</taxon>
        <taxon>Nectriaceae</taxon>
        <taxon>Neonectria</taxon>
    </lineage>
</organism>
<protein>
    <recommendedName>
        <fullName evidence="5">Phospholipid/glycerol acyltransferase domain-containing protein</fullName>
    </recommendedName>
</protein>
<dbReference type="SUPFAM" id="SSF69593">
    <property type="entry name" value="Glycerol-3-phosphate (1)-acyltransferase"/>
    <property type="match status" value="1"/>
</dbReference>
<dbReference type="Pfam" id="PF01553">
    <property type="entry name" value="Acyltransferase"/>
    <property type="match status" value="1"/>
</dbReference>
<dbReference type="InterPro" id="IPR002123">
    <property type="entry name" value="Plipid/glycerol_acylTrfase"/>
</dbReference>
<gene>
    <name evidence="6" type="ORF">AK830_g8433</name>
</gene>
<proteinExistence type="inferred from homology"/>
<comment type="similarity">
    <text evidence="1">Belongs to the 1-acyl-sn-glycerol-3-phosphate acyltransferase family.</text>
</comment>
<sequence>MAQSGSLRTHLRGLALTVPWVLYLLLADIALSLLLPLKLISPLLVYNTSSSIAQSVWAWIQAIFTRSNGAQISISGDALPAGESAIVVANHVAWSDFYLIQALAQRSGMLGRCRYFAKAELRLVPFLGWGLWAMGMPLVSRNWLKDKTELDRVFSNVVQRAFPTWLISFSEGSRFTQRQYEESLAFCKTGGRRQPMHLLYPRTKGFITTVQHLRKAPHVKAVYDFTIAYQHQGTFQRAPSMWQTLSAPRISGQGGYKFHVRARRFPIESLPAKDEELATWLEQLWIDKGEWLETQRQEWALDGQM</sequence>
<dbReference type="GO" id="GO:0012505">
    <property type="term" value="C:endomembrane system"/>
    <property type="evidence" value="ECO:0007669"/>
    <property type="project" value="TreeGrafter"/>
</dbReference>
<dbReference type="OrthoDB" id="189226at2759"/>
<dbReference type="Proteomes" id="UP000050424">
    <property type="component" value="Unassembled WGS sequence"/>
</dbReference>
<evidence type="ECO:0000256" key="1">
    <source>
        <dbReference type="ARBA" id="ARBA00008655"/>
    </source>
</evidence>
<evidence type="ECO:0000256" key="3">
    <source>
        <dbReference type="ARBA" id="ARBA00023315"/>
    </source>
</evidence>